<keyword evidence="2" id="KW-1185">Reference proteome</keyword>
<evidence type="ECO:0000313" key="1">
    <source>
        <dbReference type="EMBL" id="GBP45932.1"/>
    </source>
</evidence>
<reference evidence="1 2" key="1">
    <citation type="journal article" date="2019" name="Commun. Biol.">
        <title>The bagworm genome reveals a unique fibroin gene that provides high tensile strength.</title>
        <authorList>
            <person name="Kono N."/>
            <person name="Nakamura H."/>
            <person name="Ohtoshi R."/>
            <person name="Tomita M."/>
            <person name="Numata K."/>
            <person name="Arakawa K."/>
        </authorList>
    </citation>
    <scope>NUCLEOTIDE SEQUENCE [LARGE SCALE GENOMIC DNA]</scope>
</reference>
<accession>A0A4C1W5W3</accession>
<organism evidence="1 2">
    <name type="scientific">Eumeta variegata</name>
    <name type="common">Bagworm moth</name>
    <name type="synonym">Eumeta japonica</name>
    <dbReference type="NCBI Taxonomy" id="151549"/>
    <lineage>
        <taxon>Eukaryota</taxon>
        <taxon>Metazoa</taxon>
        <taxon>Ecdysozoa</taxon>
        <taxon>Arthropoda</taxon>
        <taxon>Hexapoda</taxon>
        <taxon>Insecta</taxon>
        <taxon>Pterygota</taxon>
        <taxon>Neoptera</taxon>
        <taxon>Endopterygota</taxon>
        <taxon>Lepidoptera</taxon>
        <taxon>Glossata</taxon>
        <taxon>Ditrysia</taxon>
        <taxon>Tineoidea</taxon>
        <taxon>Psychidae</taxon>
        <taxon>Oiketicinae</taxon>
        <taxon>Eumeta</taxon>
    </lineage>
</organism>
<dbReference type="EMBL" id="BGZK01000474">
    <property type="protein sequence ID" value="GBP45932.1"/>
    <property type="molecule type" value="Genomic_DNA"/>
</dbReference>
<sequence length="93" mass="10625">MDPQHVRSNQMRKRRTALHLPPPVFCIGSDVVKFKTYAIYLLQHNTSKDDSITTPLKLLNLHHTLFISADEELIIVIELFGCIKVQPLDENGT</sequence>
<proteinExistence type="predicted"/>
<gene>
    <name evidence="1" type="ORF">EVAR_41233_1</name>
</gene>
<comment type="caution">
    <text evidence="1">The sequence shown here is derived from an EMBL/GenBank/DDBJ whole genome shotgun (WGS) entry which is preliminary data.</text>
</comment>
<evidence type="ECO:0000313" key="2">
    <source>
        <dbReference type="Proteomes" id="UP000299102"/>
    </source>
</evidence>
<name>A0A4C1W5W3_EUMVA</name>
<dbReference type="AlphaFoldDB" id="A0A4C1W5W3"/>
<dbReference type="Proteomes" id="UP000299102">
    <property type="component" value="Unassembled WGS sequence"/>
</dbReference>
<protein>
    <submittedName>
        <fullName evidence="1">Uncharacterized protein</fullName>
    </submittedName>
</protein>